<keyword evidence="3" id="KW-1185">Reference proteome</keyword>
<comment type="caution">
    <text evidence="2">The sequence shown here is derived from an EMBL/GenBank/DDBJ whole genome shotgun (WGS) entry which is preliminary data.</text>
</comment>
<dbReference type="InterPro" id="IPR001387">
    <property type="entry name" value="Cro/C1-type_HTH"/>
</dbReference>
<name>A0AAJ3TXB9_9MYCO</name>
<evidence type="ECO:0000259" key="1">
    <source>
        <dbReference type="PROSITE" id="PS50943"/>
    </source>
</evidence>
<dbReference type="GO" id="GO:0003677">
    <property type="term" value="F:DNA binding"/>
    <property type="evidence" value="ECO:0007669"/>
    <property type="project" value="InterPro"/>
</dbReference>
<dbReference type="Pfam" id="PF01381">
    <property type="entry name" value="HTH_3"/>
    <property type="match status" value="1"/>
</dbReference>
<gene>
    <name evidence="2" type="ORF">AWC23_11535</name>
</gene>
<evidence type="ECO:0000313" key="3">
    <source>
        <dbReference type="Proteomes" id="UP000193387"/>
    </source>
</evidence>
<feature type="domain" description="HTH cro/C1-type" evidence="1">
    <location>
        <begin position="17"/>
        <end position="76"/>
    </location>
</feature>
<dbReference type="RefSeq" id="WP_085255478.1">
    <property type="nucleotide sequence ID" value="NZ_AP022573.1"/>
</dbReference>
<sequence length="166" mass="18659">MAPVEAARAEGIFAENLRVLRDAAGMSQSQFARAMSDRGFNWQQVTVYKVEKKHRQIQLGEAEAAARILNVPLQQMIRADSETAVQLQRIRLRAWRLRDARLKMVDAVDDYELVRTELRAAIDDAAGLLPAKESEELRREASLDAINDFAALKRMAKPADEEPGAE</sequence>
<accession>A0AAJ3TXB9</accession>
<dbReference type="InterPro" id="IPR010982">
    <property type="entry name" value="Lambda_DNA-bd_dom_sf"/>
</dbReference>
<dbReference type="CDD" id="cd00093">
    <property type="entry name" value="HTH_XRE"/>
    <property type="match status" value="1"/>
</dbReference>
<dbReference type="EMBL" id="LQPR01000025">
    <property type="protein sequence ID" value="ORW72147.1"/>
    <property type="molecule type" value="Genomic_DNA"/>
</dbReference>
<dbReference type="Proteomes" id="UP000193387">
    <property type="component" value="Unassembled WGS sequence"/>
</dbReference>
<dbReference type="PROSITE" id="PS50943">
    <property type="entry name" value="HTH_CROC1"/>
    <property type="match status" value="1"/>
</dbReference>
<dbReference type="AlphaFoldDB" id="A0AAJ3TXB9"/>
<reference evidence="2 3" key="1">
    <citation type="submission" date="2016-01" db="EMBL/GenBank/DDBJ databases">
        <title>The new phylogeny of the genus Mycobacterium.</title>
        <authorList>
            <person name="Tarcisio F."/>
            <person name="Conor M."/>
            <person name="Antonella G."/>
            <person name="Elisabetta G."/>
            <person name="Giulia F.S."/>
            <person name="Sara T."/>
            <person name="Anna F."/>
            <person name="Clotilde B."/>
            <person name="Roberto B."/>
            <person name="Veronica D.S."/>
            <person name="Fabio R."/>
            <person name="Monica P."/>
            <person name="Olivier J."/>
            <person name="Enrico T."/>
            <person name="Nicola S."/>
        </authorList>
    </citation>
    <scope>NUCLEOTIDE SEQUENCE [LARGE SCALE GENOMIC DNA]</scope>
    <source>
        <strain evidence="2 3">DSM 44616</strain>
    </source>
</reference>
<dbReference type="SUPFAM" id="SSF47413">
    <property type="entry name" value="lambda repressor-like DNA-binding domains"/>
    <property type="match status" value="1"/>
</dbReference>
<dbReference type="Gene3D" id="1.10.260.40">
    <property type="entry name" value="lambda repressor-like DNA-binding domains"/>
    <property type="match status" value="1"/>
</dbReference>
<dbReference type="SMART" id="SM00530">
    <property type="entry name" value="HTH_XRE"/>
    <property type="match status" value="1"/>
</dbReference>
<organism evidence="2 3">
    <name type="scientific">Mycobacterium saskatchewanense</name>
    <dbReference type="NCBI Taxonomy" id="220927"/>
    <lineage>
        <taxon>Bacteria</taxon>
        <taxon>Bacillati</taxon>
        <taxon>Actinomycetota</taxon>
        <taxon>Actinomycetes</taxon>
        <taxon>Mycobacteriales</taxon>
        <taxon>Mycobacteriaceae</taxon>
        <taxon>Mycobacterium</taxon>
        <taxon>Mycobacterium simiae complex</taxon>
    </lineage>
</organism>
<protein>
    <recommendedName>
        <fullName evidence="1">HTH cro/C1-type domain-containing protein</fullName>
    </recommendedName>
</protein>
<proteinExistence type="predicted"/>
<evidence type="ECO:0000313" key="2">
    <source>
        <dbReference type="EMBL" id="ORW72147.1"/>
    </source>
</evidence>